<feature type="transmembrane region" description="Helical" evidence="1">
    <location>
        <begin position="81"/>
        <end position="98"/>
    </location>
</feature>
<dbReference type="InterPro" id="IPR007038">
    <property type="entry name" value="HupE_UreJ"/>
</dbReference>
<protein>
    <submittedName>
        <fullName evidence="3">Urease accessory protein</fullName>
    </submittedName>
</protein>
<evidence type="ECO:0000313" key="3">
    <source>
        <dbReference type="EMBL" id="SFH16239.1"/>
    </source>
</evidence>
<dbReference type="EMBL" id="FOPY01000001">
    <property type="protein sequence ID" value="SFH16239.1"/>
    <property type="molecule type" value="Genomic_DNA"/>
</dbReference>
<name>A0A1I2XT43_9GAMM</name>
<dbReference type="Proteomes" id="UP000199040">
    <property type="component" value="Unassembled WGS sequence"/>
</dbReference>
<accession>A0A1I2XT43</accession>
<keyword evidence="2" id="KW-0732">Signal</keyword>
<evidence type="ECO:0000256" key="2">
    <source>
        <dbReference type="SAM" id="SignalP"/>
    </source>
</evidence>
<feature type="chain" id="PRO_5011664366" evidence="2">
    <location>
        <begin position="36"/>
        <end position="207"/>
    </location>
</feature>
<keyword evidence="1" id="KW-0472">Membrane</keyword>
<evidence type="ECO:0000313" key="4">
    <source>
        <dbReference type="Proteomes" id="UP000199040"/>
    </source>
</evidence>
<feature type="transmembrane region" description="Helical" evidence="1">
    <location>
        <begin position="154"/>
        <end position="174"/>
    </location>
</feature>
<dbReference type="PIRSF" id="PIRSF016919">
    <property type="entry name" value="HupE_UreJ"/>
    <property type="match status" value="1"/>
</dbReference>
<feature type="transmembrane region" description="Helical" evidence="1">
    <location>
        <begin position="110"/>
        <end position="142"/>
    </location>
</feature>
<sequence length="207" mass="21160">MIHSSPSRFFSYLNSRVCALVVAPVVMLAAMSAAAHPGHDGAGHGGFLAGLLHPMLGVDHLLAMLAIGLWSVRQQGRLRRFVPGLMLAGMWGGAALAWNGLPLPGVETGIALSVLLAGVLVATLTRLPGMLGGSLVAAFMLFHGHAHGSELPAGASLLTYLIGFSLATVAIAVVGKGLGTLLQRCETRWVRALGATIAAIGGAFALS</sequence>
<feature type="transmembrane region" description="Helical" evidence="1">
    <location>
        <begin position="47"/>
        <end position="69"/>
    </location>
</feature>
<organism evidence="3 4">
    <name type="scientific">Modicisalibacter xianhensis</name>
    <dbReference type="NCBI Taxonomy" id="442341"/>
    <lineage>
        <taxon>Bacteria</taxon>
        <taxon>Pseudomonadati</taxon>
        <taxon>Pseudomonadota</taxon>
        <taxon>Gammaproteobacteria</taxon>
        <taxon>Oceanospirillales</taxon>
        <taxon>Halomonadaceae</taxon>
        <taxon>Modicisalibacter</taxon>
    </lineage>
</organism>
<dbReference type="Pfam" id="PF04955">
    <property type="entry name" value="HupE_UreJ"/>
    <property type="match status" value="1"/>
</dbReference>
<proteinExistence type="predicted"/>
<keyword evidence="1" id="KW-1133">Transmembrane helix</keyword>
<feature type="transmembrane region" description="Helical" evidence="1">
    <location>
        <begin position="189"/>
        <end position="206"/>
    </location>
</feature>
<dbReference type="RefSeq" id="WP_092842620.1">
    <property type="nucleotide sequence ID" value="NZ_FOPY01000001.1"/>
</dbReference>
<dbReference type="STRING" id="442341.SAMN04487959_10125"/>
<keyword evidence="4" id="KW-1185">Reference proteome</keyword>
<evidence type="ECO:0000256" key="1">
    <source>
        <dbReference type="SAM" id="Phobius"/>
    </source>
</evidence>
<feature type="signal peptide" evidence="2">
    <location>
        <begin position="1"/>
        <end position="35"/>
    </location>
</feature>
<dbReference type="AlphaFoldDB" id="A0A1I2XT43"/>
<gene>
    <name evidence="3" type="ORF">SAMN04487959_10125</name>
</gene>
<reference evidence="3 4" key="1">
    <citation type="submission" date="2016-10" db="EMBL/GenBank/DDBJ databases">
        <authorList>
            <person name="de Groot N.N."/>
        </authorList>
    </citation>
    <scope>NUCLEOTIDE SEQUENCE [LARGE SCALE GENOMIC DNA]</scope>
    <source>
        <strain evidence="3 4">CGMCC 1.6848</strain>
    </source>
</reference>
<keyword evidence="1" id="KW-0812">Transmembrane</keyword>